<evidence type="ECO:0000256" key="4">
    <source>
        <dbReference type="SAM" id="SignalP"/>
    </source>
</evidence>
<dbReference type="EMBL" id="BMAC01000143">
    <property type="protein sequence ID" value="GFP87396.1"/>
    <property type="molecule type" value="Genomic_DNA"/>
</dbReference>
<keyword evidence="1 4" id="KW-0732">Signal</keyword>
<dbReference type="Proteomes" id="UP000653305">
    <property type="component" value="Unassembled WGS sequence"/>
</dbReference>
<dbReference type="PANTHER" id="PTHR31284:SF9">
    <property type="entry name" value="HAD SUPERFAMILY, SUBFAMILY IIIB ACID PHOSPHATASE"/>
    <property type="match status" value="1"/>
</dbReference>
<comment type="similarity">
    <text evidence="3">Belongs to the APS1/VSP family.</text>
</comment>
<dbReference type="InterPro" id="IPR023214">
    <property type="entry name" value="HAD_sf"/>
</dbReference>
<dbReference type="SUPFAM" id="SSF56784">
    <property type="entry name" value="HAD-like"/>
    <property type="match status" value="1"/>
</dbReference>
<dbReference type="NCBIfam" id="TIGR01675">
    <property type="entry name" value="plant-AP"/>
    <property type="match status" value="1"/>
</dbReference>
<dbReference type="PIRSF" id="PIRSF002674">
    <property type="entry name" value="VSP"/>
    <property type="match status" value="1"/>
</dbReference>
<evidence type="ECO:0000313" key="5">
    <source>
        <dbReference type="EMBL" id="GFP87396.1"/>
    </source>
</evidence>
<dbReference type="OrthoDB" id="59415at2759"/>
<reference evidence="5" key="1">
    <citation type="submission" date="2020-07" db="EMBL/GenBank/DDBJ databases">
        <title>Ethylene signaling mediates host invasion by parasitic plants.</title>
        <authorList>
            <person name="Yoshida S."/>
        </authorList>
    </citation>
    <scope>NUCLEOTIDE SEQUENCE</scope>
    <source>
        <strain evidence="5">Okayama</strain>
    </source>
</reference>
<dbReference type="CDD" id="cd07535">
    <property type="entry name" value="HAD_VSP"/>
    <property type="match status" value="1"/>
</dbReference>
<accession>A0A830BKK7</accession>
<dbReference type="InterPro" id="IPR014403">
    <property type="entry name" value="APS1/VSP"/>
</dbReference>
<evidence type="ECO:0000256" key="1">
    <source>
        <dbReference type="ARBA" id="ARBA00022729"/>
    </source>
</evidence>
<sequence>MARGIGEALLAVLVLIATCCSSPKAKAFYWTSSCLSWRVGVEANNVRSWRVVPPECVGHVAGYMLGGQYELDLSLVVDNIISYANNITLSGDAKDTWILDVDDTCISNLRYYEQKNYGGKPYDPAGFQRWALMGVSPNIPQVLRLHNKLVKRGFKVILLTGRDEETLRNATSLNLKNQGYFGYDRLVLRTAKYKGQSAITYKSDIRKQLVEEGLRLWGNVGDQWSDLQGDYVGNRTFKLPNPMYFVP</sequence>
<dbReference type="GO" id="GO:0003993">
    <property type="term" value="F:acid phosphatase activity"/>
    <property type="evidence" value="ECO:0007669"/>
    <property type="project" value="InterPro"/>
</dbReference>
<feature type="signal peptide" evidence="4">
    <location>
        <begin position="1"/>
        <end position="27"/>
    </location>
</feature>
<protein>
    <submittedName>
        <fullName evidence="5">Acid phosphatase 1</fullName>
    </submittedName>
</protein>
<proteinExistence type="inferred from homology"/>
<organism evidence="5 6">
    <name type="scientific">Phtheirospermum japonicum</name>
    <dbReference type="NCBI Taxonomy" id="374723"/>
    <lineage>
        <taxon>Eukaryota</taxon>
        <taxon>Viridiplantae</taxon>
        <taxon>Streptophyta</taxon>
        <taxon>Embryophyta</taxon>
        <taxon>Tracheophyta</taxon>
        <taxon>Spermatophyta</taxon>
        <taxon>Magnoliopsida</taxon>
        <taxon>eudicotyledons</taxon>
        <taxon>Gunneridae</taxon>
        <taxon>Pentapetalae</taxon>
        <taxon>asterids</taxon>
        <taxon>lamiids</taxon>
        <taxon>Lamiales</taxon>
        <taxon>Orobanchaceae</taxon>
        <taxon>Orobanchaceae incertae sedis</taxon>
        <taxon>Phtheirospermum</taxon>
    </lineage>
</organism>
<name>A0A830BKK7_9LAMI</name>
<keyword evidence="6" id="KW-1185">Reference proteome</keyword>
<dbReference type="InterPro" id="IPR005519">
    <property type="entry name" value="Acid_phosphat_B-like"/>
</dbReference>
<evidence type="ECO:0000313" key="6">
    <source>
        <dbReference type="Proteomes" id="UP000653305"/>
    </source>
</evidence>
<evidence type="ECO:0000256" key="3">
    <source>
        <dbReference type="PIRNR" id="PIRNR002674"/>
    </source>
</evidence>
<gene>
    <name evidence="5" type="ORF">PHJA_000883300</name>
</gene>
<dbReference type="Gene3D" id="3.40.50.1000">
    <property type="entry name" value="HAD superfamily/HAD-like"/>
    <property type="match status" value="1"/>
</dbReference>
<dbReference type="Pfam" id="PF03767">
    <property type="entry name" value="Acid_phosphat_B"/>
    <property type="match status" value="1"/>
</dbReference>
<feature type="chain" id="PRO_5032769233" evidence="4">
    <location>
        <begin position="28"/>
        <end position="247"/>
    </location>
</feature>
<evidence type="ECO:0000256" key="2">
    <source>
        <dbReference type="ARBA" id="ARBA00023180"/>
    </source>
</evidence>
<dbReference type="InterPro" id="IPR036412">
    <property type="entry name" value="HAD-like_sf"/>
</dbReference>
<dbReference type="PANTHER" id="PTHR31284">
    <property type="entry name" value="ACID PHOSPHATASE-LIKE PROTEIN"/>
    <property type="match status" value="1"/>
</dbReference>
<dbReference type="InterPro" id="IPR010028">
    <property type="entry name" value="Acid_phosphatase_pln"/>
</dbReference>
<dbReference type="AlphaFoldDB" id="A0A830BKK7"/>
<comment type="caution">
    <text evidence="5">The sequence shown here is derived from an EMBL/GenBank/DDBJ whole genome shotgun (WGS) entry which is preliminary data.</text>
</comment>
<keyword evidence="2" id="KW-0325">Glycoprotein</keyword>